<keyword evidence="3" id="KW-1185">Reference proteome</keyword>
<protein>
    <submittedName>
        <fullName evidence="2">Uncharacterized protein</fullName>
    </submittedName>
</protein>
<evidence type="ECO:0000256" key="1">
    <source>
        <dbReference type="SAM" id="MobiDB-lite"/>
    </source>
</evidence>
<feature type="region of interest" description="Disordered" evidence="1">
    <location>
        <begin position="64"/>
        <end position="87"/>
    </location>
</feature>
<sequence length="151" mass="17306">MKTDETYRKTEVLFCIDTKRVCTGDDSQCSVARMLRQRHEKKRRRKKNDRLRLRVDNDAMPEGYPVGIMTRMPKEPGRSNLRHPVTTPIRPSLSRPFPRATMCFSSVLMVGELVVVNNIVTIAATSVKIQLFAECLYEPGAVVWIAPREKT</sequence>
<evidence type="ECO:0000313" key="3">
    <source>
        <dbReference type="Proteomes" id="UP000078540"/>
    </source>
</evidence>
<gene>
    <name evidence="2" type="ORF">ALC53_14007</name>
</gene>
<dbReference type="EMBL" id="KQ976741">
    <property type="protein sequence ID" value="KYM75579.1"/>
    <property type="molecule type" value="Genomic_DNA"/>
</dbReference>
<name>A0A195AUB9_9HYME</name>
<evidence type="ECO:0000313" key="2">
    <source>
        <dbReference type="EMBL" id="KYM75579.1"/>
    </source>
</evidence>
<dbReference type="AlphaFoldDB" id="A0A195AUB9"/>
<accession>A0A195AUB9</accession>
<reference evidence="2 3" key="1">
    <citation type="submission" date="2015-09" db="EMBL/GenBank/DDBJ databases">
        <title>Atta colombica WGS genome.</title>
        <authorList>
            <person name="Nygaard S."/>
            <person name="Hu H."/>
            <person name="Boomsma J."/>
            <person name="Zhang G."/>
        </authorList>
    </citation>
    <scope>NUCLEOTIDE SEQUENCE [LARGE SCALE GENOMIC DNA]</scope>
    <source>
        <strain evidence="2">Treedump-2</strain>
        <tissue evidence="2">Whole body</tissue>
    </source>
</reference>
<dbReference type="Proteomes" id="UP000078540">
    <property type="component" value="Unassembled WGS sequence"/>
</dbReference>
<organism evidence="2 3">
    <name type="scientific">Atta colombica</name>
    <dbReference type="NCBI Taxonomy" id="520822"/>
    <lineage>
        <taxon>Eukaryota</taxon>
        <taxon>Metazoa</taxon>
        <taxon>Ecdysozoa</taxon>
        <taxon>Arthropoda</taxon>
        <taxon>Hexapoda</taxon>
        <taxon>Insecta</taxon>
        <taxon>Pterygota</taxon>
        <taxon>Neoptera</taxon>
        <taxon>Endopterygota</taxon>
        <taxon>Hymenoptera</taxon>
        <taxon>Apocrita</taxon>
        <taxon>Aculeata</taxon>
        <taxon>Formicoidea</taxon>
        <taxon>Formicidae</taxon>
        <taxon>Myrmicinae</taxon>
        <taxon>Atta</taxon>
    </lineage>
</organism>
<proteinExistence type="predicted"/>